<feature type="region of interest" description="Disordered" evidence="4">
    <location>
        <begin position="110"/>
        <end position="134"/>
    </location>
</feature>
<sequence>MASLNKVMIIGNVGGDPEMRFTPSGHPVTSFSVATNRTINTQGAEPKKETEWFNVVAWEKLAEQCNQFLAKGRLVYVEGRLQTRSWDGQDGQKHYKTEVIANRVMPLDKRQAAAGEAASGSDAAGDISPDDIPF</sequence>
<evidence type="ECO:0000313" key="6">
    <source>
        <dbReference type="Proteomes" id="UP000185934"/>
    </source>
</evidence>
<dbReference type="InterPro" id="IPR012340">
    <property type="entry name" value="NA-bd_OB-fold"/>
</dbReference>
<name>A0A1P8F7B0_9CHLR</name>
<dbReference type="PANTHER" id="PTHR10302:SF27">
    <property type="entry name" value="SINGLE-STRANDED DNA-BINDING PROTEIN"/>
    <property type="match status" value="1"/>
</dbReference>
<dbReference type="EMBL" id="CP018258">
    <property type="protein sequence ID" value="APV44374.1"/>
    <property type="molecule type" value="Genomic_DNA"/>
</dbReference>
<comment type="subunit">
    <text evidence="2">Homotetramer.</text>
</comment>
<organism evidence="5 6">
    <name type="scientific">Dehalogenimonas formicexedens</name>
    <dbReference type="NCBI Taxonomy" id="1839801"/>
    <lineage>
        <taxon>Bacteria</taxon>
        <taxon>Bacillati</taxon>
        <taxon>Chloroflexota</taxon>
        <taxon>Dehalococcoidia</taxon>
        <taxon>Dehalococcoidales</taxon>
        <taxon>Dehalococcoidaceae</taxon>
        <taxon>Dehalogenimonas</taxon>
    </lineage>
</organism>
<dbReference type="RefSeq" id="WP_076004062.1">
    <property type="nucleotide sequence ID" value="NZ_CP018258.1"/>
</dbReference>
<dbReference type="KEGG" id="dfo:Dform_01038"/>
<dbReference type="PROSITE" id="PS50935">
    <property type="entry name" value="SSB"/>
    <property type="match status" value="1"/>
</dbReference>
<proteinExistence type="inferred from homology"/>
<evidence type="ECO:0000256" key="3">
    <source>
        <dbReference type="PIRNR" id="PIRNR002070"/>
    </source>
</evidence>
<evidence type="ECO:0000256" key="4">
    <source>
        <dbReference type="SAM" id="MobiDB-lite"/>
    </source>
</evidence>
<keyword evidence="1 2" id="KW-0238">DNA-binding</keyword>
<dbReference type="GO" id="GO:0009295">
    <property type="term" value="C:nucleoid"/>
    <property type="evidence" value="ECO:0007669"/>
    <property type="project" value="TreeGrafter"/>
</dbReference>
<dbReference type="Proteomes" id="UP000185934">
    <property type="component" value="Chromosome"/>
</dbReference>
<protein>
    <recommendedName>
        <fullName evidence="2 3">Single-stranded DNA-binding protein</fullName>
        <shortName evidence="2">SSB</shortName>
    </recommendedName>
</protein>
<dbReference type="OrthoDB" id="9809878at2"/>
<dbReference type="Pfam" id="PF00436">
    <property type="entry name" value="SSB"/>
    <property type="match status" value="1"/>
</dbReference>
<dbReference type="HAMAP" id="MF_00984">
    <property type="entry name" value="SSB"/>
    <property type="match status" value="1"/>
</dbReference>
<gene>
    <name evidence="5" type="ORF">Dform_01038</name>
</gene>
<evidence type="ECO:0000313" key="5">
    <source>
        <dbReference type="EMBL" id="APV44374.1"/>
    </source>
</evidence>
<comment type="caution">
    <text evidence="2">Lacks conserved residue(s) required for the propagation of feature annotation.</text>
</comment>
<reference evidence="6" key="1">
    <citation type="submission" date="2016-11" db="EMBL/GenBank/DDBJ databases">
        <title>Dehalogenimonas formicexedens sp. nov., a chlorinated alkane respiring bacterium isolated from contaminated groundwater.</title>
        <authorList>
            <person name="Key T.A."/>
            <person name="Bowman K.S."/>
            <person name="Lee I."/>
            <person name="Chun J."/>
            <person name="Albuquerque L."/>
            <person name="da Costa M.S."/>
            <person name="Rainey F.A."/>
            <person name="Moe W.M."/>
        </authorList>
    </citation>
    <scope>NUCLEOTIDE SEQUENCE [LARGE SCALE GENOMIC DNA]</scope>
    <source>
        <strain evidence="6">NSZ-14</strain>
    </source>
</reference>
<dbReference type="InterPro" id="IPR011344">
    <property type="entry name" value="ssDNA-bd"/>
</dbReference>
<dbReference type="CDD" id="cd04496">
    <property type="entry name" value="SSB_OBF"/>
    <property type="match status" value="1"/>
</dbReference>
<evidence type="ECO:0000256" key="1">
    <source>
        <dbReference type="ARBA" id="ARBA00023125"/>
    </source>
</evidence>
<feature type="compositionally biased region" description="Low complexity" evidence="4">
    <location>
        <begin position="112"/>
        <end position="134"/>
    </location>
</feature>
<dbReference type="GO" id="GO:0006260">
    <property type="term" value="P:DNA replication"/>
    <property type="evidence" value="ECO:0007669"/>
    <property type="project" value="InterPro"/>
</dbReference>
<keyword evidence="6" id="KW-1185">Reference proteome</keyword>
<dbReference type="InterPro" id="IPR000424">
    <property type="entry name" value="Primosome_PriB/ssb"/>
</dbReference>
<dbReference type="NCBIfam" id="TIGR00621">
    <property type="entry name" value="ssb"/>
    <property type="match status" value="1"/>
</dbReference>
<dbReference type="AlphaFoldDB" id="A0A1P8F7B0"/>
<dbReference type="STRING" id="1839801.Dform_01038"/>
<dbReference type="PANTHER" id="PTHR10302">
    <property type="entry name" value="SINGLE-STRANDED DNA-BINDING PROTEIN"/>
    <property type="match status" value="1"/>
</dbReference>
<dbReference type="GO" id="GO:0003697">
    <property type="term" value="F:single-stranded DNA binding"/>
    <property type="evidence" value="ECO:0007669"/>
    <property type="project" value="UniProtKB-UniRule"/>
</dbReference>
<dbReference type="Gene3D" id="2.40.50.140">
    <property type="entry name" value="Nucleic acid-binding proteins"/>
    <property type="match status" value="1"/>
</dbReference>
<evidence type="ECO:0000256" key="2">
    <source>
        <dbReference type="HAMAP-Rule" id="MF_00984"/>
    </source>
</evidence>
<dbReference type="PIRSF" id="PIRSF002070">
    <property type="entry name" value="SSB"/>
    <property type="match status" value="1"/>
</dbReference>
<dbReference type="SUPFAM" id="SSF50249">
    <property type="entry name" value="Nucleic acid-binding proteins"/>
    <property type="match status" value="1"/>
</dbReference>
<accession>A0A1P8F7B0</accession>